<feature type="domain" description="Flagellin C-terminal" evidence="7">
    <location>
        <begin position="291"/>
        <end position="375"/>
    </location>
</feature>
<name>A0ABS0GAP2_9VIBR</name>
<keyword evidence="8" id="KW-0969">Cilium</keyword>
<dbReference type="Gene3D" id="6.10.10.10">
    <property type="entry name" value="Flagellar export chaperone, C-terminal domain"/>
    <property type="match status" value="1"/>
</dbReference>
<comment type="function">
    <text evidence="5">Flagellin is the subunit protein which polymerizes to form the filaments of bacterial flagella.</text>
</comment>
<dbReference type="PRINTS" id="PR00207">
    <property type="entry name" value="FLAGELLIN"/>
</dbReference>
<dbReference type="EMBL" id="JADPMR010000001">
    <property type="protein sequence ID" value="MBF8999477.1"/>
    <property type="molecule type" value="Genomic_DNA"/>
</dbReference>
<accession>A0ABS0GAP2</accession>
<evidence type="ECO:0000313" key="9">
    <source>
        <dbReference type="Proteomes" id="UP000597206"/>
    </source>
</evidence>
<keyword evidence="8" id="KW-0966">Cell projection</keyword>
<reference evidence="8 9" key="1">
    <citation type="submission" date="2020-11" db="EMBL/GenBank/DDBJ databases">
        <title>Vibrio nitrifigilis sp. nov., a marine nitrogen-fixing bacterium isolated from the lagoon sediment of an islet inside an atoll.</title>
        <authorList>
            <person name="Wang L.-T."/>
            <person name="Shieh W.Y."/>
        </authorList>
    </citation>
    <scope>NUCLEOTIDE SEQUENCE [LARGE SCALE GENOMIC DNA]</scope>
    <source>
        <strain evidence="8 9">NFV-1</strain>
    </source>
</reference>
<keyword evidence="3" id="KW-0175">Coiled coil</keyword>
<evidence type="ECO:0000256" key="2">
    <source>
        <dbReference type="ARBA" id="ARBA00022525"/>
    </source>
</evidence>
<dbReference type="NCBIfam" id="NF006466">
    <property type="entry name" value="PRK08869.1-1"/>
    <property type="match status" value="1"/>
</dbReference>
<keyword evidence="9" id="KW-1185">Reference proteome</keyword>
<dbReference type="Proteomes" id="UP000597206">
    <property type="component" value="Unassembled WGS sequence"/>
</dbReference>
<evidence type="ECO:0000259" key="7">
    <source>
        <dbReference type="Pfam" id="PF00700"/>
    </source>
</evidence>
<dbReference type="InterPro" id="IPR001492">
    <property type="entry name" value="Flagellin"/>
</dbReference>
<evidence type="ECO:0000256" key="1">
    <source>
        <dbReference type="ARBA" id="ARBA00005709"/>
    </source>
</evidence>
<feature type="domain" description="Flagellin N-terminal" evidence="6">
    <location>
        <begin position="5"/>
        <end position="141"/>
    </location>
</feature>
<evidence type="ECO:0000256" key="4">
    <source>
        <dbReference type="ARBA" id="ARBA00023143"/>
    </source>
</evidence>
<dbReference type="PANTHER" id="PTHR42792">
    <property type="entry name" value="FLAGELLIN"/>
    <property type="match status" value="1"/>
</dbReference>
<dbReference type="NCBIfam" id="NF006468">
    <property type="entry name" value="PRK08869.1-3"/>
    <property type="match status" value="1"/>
</dbReference>
<dbReference type="Pfam" id="PF07196">
    <property type="entry name" value="Flagellin_IN"/>
    <property type="match status" value="1"/>
</dbReference>
<dbReference type="Pfam" id="PF00669">
    <property type="entry name" value="Flagellin_N"/>
    <property type="match status" value="1"/>
</dbReference>
<evidence type="ECO:0000256" key="3">
    <source>
        <dbReference type="ARBA" id="ARBA00023054"/>
    </source>
</evidence>
<evidence type="ECO:0000256" key="5">
    <source>
        <dbReference type="RuleBase" id="RU362073"/>
    </source>
</evidence>
<dbReference type="RefSeq" id="WP_196122585.1">
    <property type="nucleotide sequence ID" value="NZ_JADPMR010000001.1"/>
</dbReference>
<dbReference type="InterPro" id="IPR042187">
    <property type="entry name" value="Flagellin_C_sub2"/>
</dbReference>
<keyword evidence="8" id="KW-0282">Flagellum</keyword>
<dbReference type="Gene3D" id="3.30.70.2120">
    <property type="match status" value="1"/>
</dbReference>
<dbReference type="InterPro" id="IPR046358">
    <property type="entry name" value="Flagellin_C"/>
</dbReference>
<evidence type="ECO:0000313" key="8">
    <source>
        <dbReference type="EMBL" id="MBF8999477.1"/>
    </source>
</evidence>
<comment type="caution">
    <text evidence="8">The sequence shown here is derived from an EMBL/GenBank/DDBJ whole genome shotgun (WGS) entry which is preliminary data.</text>
</comment>
<dbReference type="Pfam" id="PF00700">
    <property type="entry name" value="Flagellin_C"/>
    <property type="match status" value="1"/>
</dbReference>
<comment type="similarity">
    <text evidence="1 5">Belongs to the bacterial flagellin family.</text>
</comment>
<dbReference type="InterPro" id="IPR001029">
    <property type="entry name" value="Flagellin_N"/>
</dbReference>
<protein>
    <recommendedName>
        <fullName evidence="5">Flagellin</fullName>
    </recommendedName>
</protein>
<dbReference type="Gene3D" id="1.20.1330.10">
    <property type="entry name" value="f41 fragment of flagellin, N-terminal domain"/>
    <property type="match status" value="1"/>
</dbReference>
<comment type="subcellular location">
    <subcellularLocation>
        <location evidence="5">Secreted</location>
    </subcellularLocation>
    <subcellularLocation>
        <location evidence="5">Bacterial flagellum</location>
    </subcellularLocation>
</comment>
<sequence>MTIGIRSNVAALNAQRYLNKSSGSQEAAMEKLASGNRINNATDDAAGLQISNRLMEQSSGLNMAIQNAHNGISVAQTADGALDETSQLLRNMRDLSLQASNGSNSQDDRKAIQQDVTAINNEINHIAKTTTFAGDLLLNGTYGTKSFQIGNDGGTAVHLHLENMGSDVAMMGGKTFQATKEADQDWEVSSGKNDLSITLGGGDRAQTINISAKKGDNIEELASYINGQTDQLQASVNEHGQLQLFAGNSNVNGSVKITGSLADELGIKQGKDTTVNDIQVTTVGGAQQAVGVIDAALKFVDQQRGQLGALQNRFDHTINNLTKINENIIASNGRIRDTDFAKTTTDMTKDQILSQASSAILAQAKQLPQAALGLLR</sequence>
<dbReference type="SUPFAM" id="SSF64518">
    <property type="entry name" value="Phase 1 flagellin"/>
    <property type="match status" value="1"/>
</dbReference>
<dbReference type="PANTHER" id="PTHR42792:SF2">
    <property type="entry name" value="FLAGELLIN"/>
    <property type="match status" value="1"/>
</dbReference>
<organism evidence="8 9">
    <name type="scientific">Vibrio nitrifigilis</name>
    <dbReference type="NCBI Taxonomy" id="2789781"/>
    <lineage>
        <taxon>Bacteria</taxon>
        <taxon>Pseudomonadati</taxon>
        <taxon>Pseudomonadota</taxon>
        <taxon>Gammaproteobacteria</taxon>
        <taxon>Vibrionales</taxon>
        <taxon>Vibrionaceae</taxon>
        <taxon>Vibrio</taxon>
    </lineage>
</organism>
<proteinExistence type="inferred from homology"/>
<keyword evidence="4 5" id="KW-0975">Bacterial flagellum</keyword>
<keyword evidence="2 5" id="KW-0964">Secreted</keyword>
<dbReference type="InterPro" id="IPR010810">
    <property type="entry name" value="Flagellin_hook_IN_motif"/>
</dbReference>
<gene>
    <name evidence="8" type="ORF">I1A42_02695</name>
</gene>
<evidence type="ECO:0000259" key="6">
    <source>
        <dbReference type="Pfam" id="PF00669"/>
    </source>
</evidence>